<dbReference type="Pfam" id="PF00496">
    <property type="entry name" value="SBP_bac_5"/>
    <property type="match status" value="1"/>
</dbReference>
<dbReference type="STRING" id="158787.BSCA_0876"/>
<sequence length="539" mass="58064">MRGNALKMLAGIAVLSMGLSGCGAGGQSSAPKDDIITFGISEPSNPLVPGNTNERSGSLVVGMLFSGLVATKPDGSLVDEAAESVKANEDSSRFDVTLKSGGKFTDGTPVTSESFTKAWSYTANAKNGQLNSSFLSLIQGYDDLQKDGLKGDEQLSGLKVEDDTHFSISLNKPCSIFPTMLAYGGLAPLPESFYKDPKAFGEKPVGNGPYKFKAWKHGESIEVVPNPDYTGYYKPKNDGLTYKVYTDPKSEYADVQAGNLDVTGDVPATALRNLMSDKRLTGYSESGPRRLALGIPMDLAHFSGKEGTLRRRAISLALDRDAICTKIMNGMAEPAKDFSSKVIDGYSDSLKGNDVLSHDETKAKELWAQADAISPFEGQFVLSYSADDTNKDADQAIANELKNALGIDVKLNVFATKQEYKSALSDGKLNTAYNDYWGPDYPALENYLAPVYSTSAYQSGSNRDKYFNPEFDALLDKAASAASIDEANKTYQQAEEILLRDLPSIPIYNYNTVGAAAKGLKGVQFNWGGDPVLAFITKK</sequence>
<gene>
    <name evidence="3" type="ORF">BSCA_0876</name>
</gene>
<dbReference type="PANTHER" id="PTHR30290:SF83">
    <property type="entry name" value="ABC TRANSPORTER SUBSTRATE-BINDING PROTEIN"/>
    <property type="match status" value="1"/>
</dbReference>
<dbReference type="InterPro" id="IPR030678">
    <property type="entry name" value="Peptide/Ni-bd"/>
</dbReference>
<dbReference type="AlphaFoldDB" id="A0A087DHQ9"/>
<reference evidence="3 4" key="1">
    <citation type="submission" date="2014-03" db="EMBL/GenBank/DDBJ databases">
        <title>Genomics of Bifidobacteria.</title>
        <authorList>
            <person name="Ventura M."/>
            <person name="Milani C."/>
            <person name="Lugli G.A."/>
        </authorList>
    </citation>
    <scope>NUCLEOTIDE SEQUENCE [LARGE SCALE GENOMIC DNA]</scope>
    <source>
        <strain evidence="3 4">LMG 21589</strain>
    </source>
</reference>
<dbReference type="PROSITE" id="PS51257">
    <property type="entry name" value="PROKAR_LIPOPROTEIN"/>
    <property type="match status" value="1"/>
</dbReference>
<dbReference type="GO" id="GO:1904680">
    <property type="term" value="F:peptide transmembrane transporter activity"/>
    <property type="evidence" value="ECO:0007669"/>
    <property type="project" value="TreeGrafter"/>
</dbReference>
<dbReference type="Gene3D" id="3.40.190.10">
    <property type="entry name" value="Periplasmic binding protein-like II"/>
    <property type="match status" value="1"/>
</dbReference>
<dbReference type="Gene3D" id="3.10.105.10">
    <property type="entry name" value="Dipeptide-binding Protein, Domain 3"/>
    <property type="match status" value="1"/>
</dbReference>
<dbReference type="GeneID" id="85165865"/>
<evidence type="ECO:0000256" key="1">
    <source>
        <dbReference type="SAM" id="SignalP"/>
    </source>
</evidence>
<evidence type="ECO:0000259" key="2">
    <source>
        <dbReference type="Pfam" id="PF00496"/>
    </source>
</evidence>
<dbReference type="InterPro" id="IPR000914">
    <property type="entry name" value="SBP_5_dom"/>
</dbReference>
<feature type="domain" description="Solute-binding protein family 5" evidence="2">
    <location>
        <begin position="78"/>
        <end position="457"/>
    </location>
</feature>
<dbReference type="SUPFAM" id="SSF53850">
    <property type="entry name" value="Periplasmic binding protein-like II"/>
    <property type="match status" value="1"/>
</dbReference>
<accession>A0A087DHQ9</accession>
<proteinExistence type="predicted"/>
<dbReference type="EMBL" id="JGZO01000004">
    <property type="protein sequence ID" value="KFI95059.1"/>
    <property type="molecule type" value="Genomic_DNA"/>
</dbReference>
<keyword evidence="4" id="KW-1185">Reference proteome</keyword>
<dbReference type="Proteomes" id="UP000029033">
    <property type="component" value="Unassembled WGS sequence"/>
</dbReference>
<feature type="chain" id="PRO_5039091683" evidence="1">
    <location>
        <begin position="24"/>
        <end position="539"/>
    </location>
</feature>
<evidence type="ECO:0000313" key="3">
    <source>
        <dbReference type="EMBL" id="KFI95059.1"/>
    </source>
</evidence>
<comment type="caution">
    <text evidence="3">The sequence shown here is derived from an EMBL/GenBank/DDBJ whole genome shotgun (WGS) entry which is preliminary data.</text>
</comment>
<protein>
    <submittedName>
        <fullName evidence="3">ABC transporter substrate-binding protein</fullName>
    </submittedName>
</protein>
<dbReference type="GO" id="GO:0015833">
    <property type="term" value="P:peptide transport"/>
    <property type="evidence" value="ECO:0007669"/>
    <property type="project" value="TreeGrafter"/>
</dbReference>
<organism evidence="3 4">
    <name type="scientific">Bifidobacterium scardovii</name>
    <dbReference type="NCBI Taxonomy" id="158787"/>
    <lineage>
        <taxon>Bacteria</taxon>
        <taxon>Bacillati</taxon>
        <taxon>Actinomycetota</taxon>
        <taxon>Actinomycetes</taxon>
        <taxon>Bifidobacteriales</taxon>
        <taxon>Bifidobacteriaceae</taxon>
        <taxon>Bifidobacterium</taxon>
    </lineage>
</organism>
<name>A0A087DHQ9_9BIFI</name>
<dbReference type="eggNOG" id="COG4166">
    <property type="taxonomic scope" value="Bacteria"/>
</dbReference>
<dbReference type="Gene3D" id="3.90.76.10">
    <property type="entry name" value="Dipeptide-binding Protein, Domain 1"/>
    <property type="match status" value="1"/>
</dbReference>
<evidence type="ECO:0000313" key="4">
    <source>
        <dbReference type="Proteomes" id="UP000029033"/>
    </source>
</evidence>
<dbReference type="GO" id="GO:0043190">
    <property type="term" value="C:ATP-binding cassette (ABC) transporter complex"/>
    <property type="evidence" value="ECO:0007669"/>
    <property type="project" value="InterPro"/>
</dbReference>
<dbReference type="RefSeq" id="WP_033516977.1">
    <property type="nucleotide sequence ID" value="NZ_CAUPKV010000003.1"/>
</dbReference>
<dbReference type="InterPro" id="IPR039424">
    <property type="entry name" value="SBP_5"/>
</dbReference>
<keyword evidence="1" id="KW-0732">Signal</keyword>
<dbReference type="PANTHER" id="PTHR30290">
    <property type="entry name" value="PERIPLASMIC BINDING COMPONENT OF ABC TRANSPORTER"/>
    <property type="match status" value="1"/>
</dbReference>
<feature type="signal peptide" evidence="1">
    <location>
        <begin position="1"/>
        <end position="23"/>
    </location>
</feature>
<dbReference type="OrthoDB" id="9046151at2"/>
<dbReference type="PIRSF" id="PIRSF002741">
    <property type="entry name" value="MppA"/>
    <property type="match status" value="1"/>
</dbReference>
<dbReference type="CDD" id="cd00995">
    <property type="entry name" value="PBP2_NikA_DppA_OppA_like"/>
    <property type="match status" value="1"/>
</dbReference>
<dbReference type="GO" id="GO:0042597">
    <property type="term" value="C:periplasmic space"/>
    <property type="evidence" value="ECO:0007669"/>
    <property type="project" value="UniProtKB-ARBA"/>
</dbReference>